<feature type="signal peptide" evidence="14">
    <location>
        <begin position="1"/>
        <end position="19"/>
    </location>
</feature>
<dbReference type="PANTHER" id="PTHR11481:SF93">
    <property type="entry name" value="FC RECEPTOR-LIKE PROTEIN 3"/>
    <property type="match status" value="1"/>
</dbReference>
<evidence type="ECO:0000256" key="13">
    <source>
        <dbReference type="SAM" id="Phobius"/>
    </source>
</evidence>
<dbReference type="PROSITE" id="PS50835">
    <property type="entry name" value="IG_LIKE"/>
    <property type="match status" value="5"/>
</dbReference>
<dbReference type="GO" id="GO:0007166">
    <property type="term" value="P:cell surface receptor signaling pathway"/>
    <property type="evidence" value="ECO:0007669"/>
    <property type="project" value="TreeGrafter"/>
</dbReference>
<evidence type="ECO:0000256" key="4">
    <source>
        <dbReference type="ARBA" id="ARBA00022729"/>
    </source>
</evidence>
<keyword evidence="3 13" id="KW-0812">Transmembrane</keyword>
<dbReference type="Pfam" id="PF13895">
    <property type="entry name" value="Ig_2"/>
    <property type="match status" value="4"/>
</dbReference>
<evidence type="ECO:0000256" key="14">
    <source>
        <dbReference type="SAM" id="SignalP"/>
    </source>
</evidence>
<accession>A0A673U462</accession>
<feature type="domain" description="Ig-like" evidence="15">
    <location>
        <begin position="273"/>
        <end position="374"/>
    </location>
</feature>
<dbReference type="SMART" id="SM00409">
    <property type="entry name" value="IG"/>
    <property type="match status" value="6"/>
</dbReference>
<evidence type="ECO:0000256" key="10">
    <source>
        <dbReference type="ARBA" id="ARBA00023180"/>
    </source>
</evidence>
<keyword evidence="4 14" id="KW-0732">Signal</keyword>
<dbReference type="InterPro" id="IPR036179">
    <property type="entry name" value="Ig-like_dom_sf"/>
</dbReference>
<keyword evidence="11" id="KW-0393">Immunoglobulin domain</keyword>
<evidence type="ECO:0000259" key="15">
    <source>
        <dbReference type="PROSITE" id="PS50835"/>
    </source>
</evidence>
<keyword evidence="17" id="KW-1185">Reference proteome</keyword>
<comment type="subcellular location">
    <subcellularLocation>
        <location evidence="1">Cell membrane</location>
        <topology evidence="1">Single-pass type I membrane protein</topology>
    </subcellularLocation>
</comment>
<gene>
    <name evidence="16" type="primary">FCRL3</name>
</gene>
<dbReference type="AlphaFoldDB" id="A0A673U462"/>
<evidence type="ECO:0000256" key="1">
    <source>
        <dbReference type="ARBA" id="ARBA00004251"/>
    </source>
</evidence>
<dbReference type="Ensembl" id="ENSSSUT00005018300.1">
    <property type="protein sequence ID" value="ENSSSUP00005016046.1"/>
    <property type="gene ID" value="ENSSSUG00005009968.1"/>
</dbReference>
<evidence type="ECO:0000256" key="3">
    <source>
        <dbReference type="ARBA" id="ARBA00022692"/>
    </source>
</evidence>
<feature type="domain" description="Ig-like" evidence="15">
    <location>
        <begin position="191"/>
        <end position="269"/>
    </location>
</feature>
<keyword evidence="5" id="KW-0677">Repeat</keyword>
<dbReference type="Gene3D" id="2.60.40.10">
    <property type="entry name" value="Immunoglobulins"/>
    <property type="match status" value="6"/>
</dbReference>
<feature type="transmembrane region" description="Helical" evidence="13">
    <location>
        <begin position="572"/>
        <end position="594"/>
    </location>
</feature>
<dbReference type="InterPro" id="IPR003598">
    <property type="entry name" value="Ig_sub2"/>
</dbReference>
<feature type="region of interest" description="Disordered" evidence="12">
    <location>
        <begin position="703"/>
        <end position="734"/>
    </location>
</feature>
<reference evidence="16" key="2">
    <citation type="submission" date="2025-08" db="UniProtKB">
        <authorList>
            <consortium name="Ensembl"/>
        </authorList>
    </citation>
    <scope>IDENTIFICATION</scope>
</reference>
<evidence type="ECO:0000256" key="6">
    <source>
        <dbReference type="ARBA" id="ARBA00022989"/>
    </source>
</evidence>
<dbReference type="InterPro" id="IPR007110">
    <property type="entry name" value="Ig-like_dom"/>
</dbReference>
<dbReference type="InterPro" id="IPR003599">
    <property type="entry name" value="Ig_sub"/>
</dbReference>
<dbReference type="GO" id="GO:0004888">
    <property type="term" value="F:transmembrane signaling receptor activity"/>
    <property type="evidence" value="ECO:0007669"/>
    <property type="project" value="TreeGrafter"/>
</dbReference>
<sequence>MLLSLLLLILAPGRQPAGALPKALLLLEPPWSTFFKGETVTLICKDHRLVAWESVSWYHNGNLLKRQPGELEIKKSGYYSCKTQRSSRSDPVYVGFLTDWLTLQASHPVFEGDPVVLRCRGKKEEDIMEKTYYRNGEEITSDGHYKSNITVYPPFDDDSYHCTASREYFWSERTETSKPVKIQVQELFPTPELTASPSQPIEGSPMTLKCETWLPPQTSRFRLQFCFFKERQALGFGWSNSPELHIPTVWSEDSASYWCQARATTSRIMKTSPGFQIHVQRVSVSGVSLETEPPVGQLIEGEDLVLICSAAEGTGTVTFSWHREGSVRSLGRVTQRALSAELRIASVREQDAGRYYCAADNTDGPILSKRVRITLRIPALPPVLTLRAPGAQAVEGDVVELRCEAQRGSPPILYQFYHENIPLGNSLAPSGGGASFNLSLTAEHSGNYSCEADNSLGVQRSEAVPLSVRVPASCPALTLRVPGAQAQVGDVVELRCEAQRGSPPLLYRFYREDIPLGNSSAPAGGGASFNLSLTAEHSGNYSCEADNGLGAQRSEAVSLSISGLAGSISGPIATGITGGLFSALVFGVVALLLYCRRPRKAGGRPTSEPSRSPADSDAREPTYHNVPTWLELQPVYSNVNPKGGEVVYTEVRRGHQGDRPAANSDSALLFWTHLPSRSQAASHRPADPQGSSVIYSQSCCREAHPIPARRPTHSNRDTSEHRTEEARQPVGTSTGFWVEKKSQETLWGHLGKTEHELFIIDTIKSVI</sequence>
<dbReference type="GO" id="GO:0009897">
    <property type="term" value="C:external side of plasma membrane"/>
    <property type="evidence" value="ECO:0007669"/>
    <property type="project" value="TreeGrafter"/>
</dbReference>
<evidence type="ECO:0000256" key="7">
    <source>
        <dbReference type="ARBA" id="ARBA00023136"/>
    </source>
</evidence>
<feature type="chain" id="PRO_5025370633" evidence="14">
    <location>
        <begin position="20"/>
        <end position="767"/>
    </location>
</feature>
<feature type="compositionally biased region" description="Basic and acidic residues" evidence="12">
    <location>
        <begin position="714"/>
        <end position="727"/>
    </location>
</feature>
<reference evidence="16" key="3">
    <citation type="submission" date="2025-09" db="UniProtKB">
        <authorList>
            <consortium name="Ensembl"/>
        </authorList>
    </citation>
    <scope>IDENTIFICATION</scope>
</reference>
<keyword evidence="6 13" id="KW-1133">Transmembrane helix</keyword>
<dbReference type="InterPro" id="IPR013783">
    <property type="entry name" value="Ig-like_fold"/>
</dbReference>
<dbReference type="PANTHER" id="PTHR11481">
    <property type="entry name" value="IMMUNOGLOBULIN FC RECEPTOR"/>
    <property type="match status" value="1"/>
</dbReference>
<feature type="domain" description="Ig-like" evidence="15">
    <location>
        <begin position="21"/>
        <end position="93"/>
    </location>
</feature>
<keyword evidence="2" id="KW-1003">Cell membrane</keyword>
<keyword evidence="10" id="KW-0325">Glycoprotein</keyword>
<keyword evidence="7 13" id="KW-0472">Membrane</keyword>
<dbReference type="Pfam" id="PF13927">
    <property type="entry name" value="Ig_3"/>
    <property type="match status" value="1"/>
</dbReference>
<organism evidence="16 17">
    <name type="scientific">Suricata suricatta</name>
    <name type="common">Meerkat</name>
    <dbReference type="NCBI Taxonomy" id="37032"/>
    <lineage>
        <taxon>Eukaryota</taxon>
        <taxon>Metazoa</taxon>
        <taxon>Chordata</taxon>
        <taxon>Craniata</taxon>
        <taxon>Vertebrata</taxon>
        <taxon>Euteleostomi</taxon>
        <taxon>Mammalia</taxon>
        <taxon>Eutheria</taxon>
        <taxon>Laurasiatheria</taxon>
        <taxon>Carnivora</taxon>
        <taxon>Feliformia</taxon>
        <taxon>Herpestidae</taxon>
        <taxon>Suricata</taxon>
    </lineage>
</organism>
<keyword evidence="8" id="KW-1015">Disulfide bond</keyword>
<dbReference type="SUPFAM" id="SSF48726">
    <property type="entry name" value="Immunoglobulin"/>
    <property type="match status" value="6"/>
</dbReference>
<feature type="domain" description="Ig-like" evidence="15">
    <location>
        <begin position="381"/>
        <end position="467"/>
    </location>
</feature>
<proteinExistence type="predicted"/>
<evidence type="ECO:0000256" key="9">
    <source>
        <dbReference type="ARBA" id="ARBA00023170"/>
    </source>
</evidence>
<evidence type="ECO:0000256" key="12">
    <source>
        <dbReference type="SAM" id="MobiDB-lite"/>
    </source>
</evidence>
<dbReference type="OMA" id="HEKVYYK"/>
<dbReference type="FunFam" id="2.60.40.10:FF:001308">
    <property type="entry name" value="Fc receptor like 4"/>
    <property type="match status" value="1"/>
</dbReference>
<dbReference type="InterPro" id="IPR050488">
    <property type="entry name" value="Ig_Fc_receptor"/>
</dbReference>
<dbReference type="FunFam" id="2.60.40.10:FF:000357">
    <property type="entry name" value="Fc receptor like 1"/>
    <property type="match status" value="2"/>
</dbReference>
<evidence type="ECO:0000256" key="11">
    <source>
        <dbReference type="ARBA" id="ARBA00023319"/>
    </source>
</evidence>
<feature type="region of interest" description="Disordered" evidence="12">
    <location>
        <begin position="600"/>
        <end position="622"/>
    </location>
</feature>
<evidence type="ECO:0000256" key="2">
    <source>
        <dbReference type="ARBA" id="ARBA00022475"/>
    </source>
</evidence>
<dbReference type="GO" id="GO:0006955">
    <property type="term" value="P:immune response"/>
    <property type="evidence" value="ECO:0007669"/>
    <property type="project" value="TreeGrafter"/>
</dbReference>
<name>A0A673U462_SURSU</name>
<evidence type="ECO:0000313" key="16">
    <source>
        <dbReference type="Ensembl" id="ENSSSUP00005016046.1"/>
    </source>
</evidence>
<dbReference type="Proteomes" id="UP000472268">
    <property type="component" value="Chromosome 3"/>
</dbReference>
<evidence type="ECO:0000256" key="8">
    <source>
        <dbReference type="ARBA" id="ARBA00023157"/>
    </source>
</evidence>
<dbReference type="SMART" id="SM00408">
    <property type="entry name" value="IGc2"/>
    <property type="match status" value="5"/>
</dbReference>
<feature type="domain" description="Ig-like" evidence="15">
    <location>
        <begin position="475"/>
        <end position="562"/>
    </location>
</feature>
<dbReference type="CDD" id="cd00096">
    <property type="entry name" value="Ig"/>
    <property type="match status" value="1"/>
</dbReference>
<keyword evidence="9" id="KW-0675">Receptor</keyword>
<reference evidence="16 17" key="1">
    <citation type="submission" date="2019-05" db="EMBL/GenBank/DDBJ databases">
        <title>A Chromosome-scale Meerkat (S. suricatta) Genome Assembly.</title>
        <authorList>
            <person name="Dudchenko O."/>
            <person name="Lieberman Aiden E."/>
            <person name="Tung J."/>
            <person name="Barreiro L.B."/>
            <person name="Clutton-Brock T.H."/>
        </authorList>
    </citation>
    <scope>NUCLEOTIDE SEQUENCE [LARGE SCALE GENOMIC DNA]</scope>
</reference>
<evidence type="ECO:0000256" key="5">
    <source>
        <dbReference type="ARBA" id="ARBA00022737"/>
    </source>
</evidence>
<protein>
    <submittedName>
        <fullName evidence="16">Fc receptor like 3</fullName>
    </submittedName>
</protein>
<evidence type="ECO:0000313" key="17">
    <source>
        <dbReference type="Proteomes" id="UP000472268"/>
    </source>
</evidence>